<organism evidence="1 2">
    <name type="scientific">Pleurodeles waltl</name>
    <name type="common">Iberian ribbed newt</name>
    <dbReference type="NCBI Taxonomy" id="8319"/>
    <lineage>
        <taxon>Eukaryota</taxon>
        <taxon>Metazoa</taxon>
        <taxon>Chordata</taxon>
        <taxon>Craniata</taxon>
        <taxon>Vertebrata</taxon>
        <taxon>Euteleostomi</taxon>
        <taxon>Amphibia</taxon>
        <taxon>Batrachia</taxon>
        <taxon>Caudata</taxon>
        <taxon>Salamandroidea</taxon>
        <taxon>Salamandridae</taxon>
        <taxon>Pleurodelinae</taxon>
        <taxon>Pleurodeles</taxon>
    </lineage>
</organism>
<accession>A0AAV7NUB1</accession>
<evidence type="ECO:0000313" key="2">
    <source>
        <dbReference type="Proteomes" id="UP001066276"/>
    </source>
</evidence>
<comment type="caution">
    <text evidence="1">The sequence shown here is derived from an EMBL/GenBank/DDBJ whole genome shotgun (WGS) entry which is preliminary data.</text>
</comment>
<keyword evidence="2" id="KW-1185">Reference proteome</keyword>
<sequence>MPLISSRDHEHPSPDWARGLLSFPFCGRAAEAPAATCAALGRGPGPKRLAGRALRQATGLLAGSEPRLRGVYLLTRRQGVLLRGQPGPLNSRRRPWRRSSGLRVPSCRHLGNAPLESFFE</sequence>
<dbReference type="Proteomes" id="UP001066276">
    <property type="component" value="Chromosome 8"/>
</dbReference>
<gene>
    <name evidence="1" type="ORF">NDU88_007255</name>
</gene>
<proteinExistence type="predicted"/>
<dbReference type="AlphaFoldDB" id="A0AAV7NUB1"/>
<protein>
    <submittedName>
        <fullName evidence="1">Uncharacterized protein</fullName>
    </submittedName>
</protein>
<dbReference type="EMBL" id="JANPWB010000012">
    <property type="protein sequence ID" value="KAJ1119069.1"/>
    <property type="molecule type" value="Genomic_DNA"/>
</dbReference>
<reference evidence="1" key="1">
    <citation type="journal article" date="2022" name="bioRxiv">
        <title>Sequencing and chromosome-scale assembly of the giantPleurodeles waltlgenome.</title>
        <authorList>
            <person name="Brown T."/>
            <person name="Elewa A."/>
            <person name="Iarovenko S."/>
            <person name="Subramanian E."/>
            <person name="Araus A.J."/>
            <person name="Petzold A."/>
            <person name="Susuki M."/>
            <person name="Suzuki K.-i.T."/>
            <person name="Hayashi T."/>
            <person name="Toyoda A."/>
            <person name="Oliveira C."/>
            <person name="Osipova E."/>
            <person name="Leigh N.D."/>
            <person name="Simon A."/>
            <person name="Yun M.H."/>
        </authorList>
    </citation>
    <scope>NUCLEOTIDE SEQUENCE</scope>
    <source>
        <strain evidence="1">20211129_DDA</strain>
        <tissue evidence="1">Liver</tissue>
    </source>
</reference>
<evidence type="ECO:0000313" key="1">
    <source>
        <dbReference type="EMBL" id="KAJ1119069.1"/>
    </source>
</evidence>
<name>A0AAV7NUB1_PLEWA</name>